<evidence type="ECO:0000313" key="1">
    <source>
        <dbReference type="EMBL" id="QDU03150.1"/>
    </source>
</evidence>
<reference evidence="1 2" key="1">
    <citation type="submission" date="2019-02" db="EMBL/GenBank/DDBJ databases">
        <title>Deep-cultivation of Planctomycetes and their phenomic and genomic characterization uncovers novel biology.</title>
        <authorList>
            <person name="Wiegand S."/>
            <person name="Jogler M."/>
            <person name="Boedeker C."/>
            <person name="Pinto D."/>
            <person name="Vollmers J."/>
            <person name="Rivas-Marin E."/>
            <person name="Kohn T."/>
            <person name="Peeters S.H."/>
            <person name="Heuer A."/>
            <person name="Rast P."/>
            <person name="Oberbeckmann S."/>
            <person name="Bunk B."/>
            <person name="Jeske O."/>
            <person name="Meyerdierks A."/>
            <person name="Storesund J.E."/>
            <person name="Kallscheuer N."/>
            <person name="Luecker S."/>
            <person name="Lage O.M."/>
            <person name="Pohl T."/>
            <person name="Merkel B.J."/>
            <person name="Hornburger P."/>
            <person name="Mueller R.-W."/>
            <person name="Bruemmer F."/>
            <person name="Labrenz M."/>
            <person name="Spormann A.M."/>
            <person name="Op den Camp H."/>
            <person name="Overmann J."/>
            <person name="Amann R."/>
            <person name="Jetten M.S.M."/>
            <person name="Mascher T."/>
            <person name="Medema M.H."/>
            <person name="Devos D.P."/>
            <person name="Kaster A.-K."/>
            <person name="Ovreas L."/>
            <person name="Rohde M."/>
            <person name="Galperin M.Y."/>
            <person name="Jogler C."/>
        </authorList>
    </citation>
    <scope>NUCLEOTIDE SEQUENCE [LARGE SCALE GENOMIC DNA]</scope>
    <source>
        <strain evidence="1 2">V6</strain>
    </source>
</reference>
<proteinExistence type="predicted"/>
<gene>
    <name evidence="1" type="ORF">V6x_28620</name>
</gene>
<dbReference type="EMBL" id="CP036347">
    <property type="protein sequence ID" value="QDU03150.1"/>
    <property type="molecule type" value="Genomic_DNA"/>
</dbReference>
<sequence>MSTETLVRLDDSGKTIYFAFFNASGQVFDFDSEVLAFVALGDAVEPGLAASEYSDAGGSGKSQYIASVNLALLNNTAALLHFTAIAFEQAGGSPDPETDSARSQPVPLEIQYGREGQNQISIHCGISTDSTSGSYLEAQAWLESNGAVIPLSASATCSCQIRQIDAEEDGIQITTANFGNVNSQSIFTHSKNNPSLENDRQYRAKFTITEGGTSWSTTKEFVVLP</sequence>
<accession>A0A517WD11</accession>
<name>A0A517WD11_9PLAN</name>
<evidence type="ECO:0000313" key="2">
    <source>
        <dbReference type="Proteomes" id="UP000320722"/>
    </source>
</evidence>
<dbReference type="Proteomes" id="UP000320722">
    <property type="component" value="Chromosome"/>
</dbReference>
<organism evidence="1 2">
    <name type="scientific">Gimesia chilikensis</name>
    <dbReference type="NCBI Taxonomy" id="2605989"/>
    <lineage>
        <taxon>Bacteria</taxon>
        <taxon>Pseudomonadati</taxon>
        <taxon>Planctomycetota</taxon>
        <taxon>Planctomycetia</taxon>
        <taxon>Planctomycetales</taxon>
        <taxon>Planctomycetaceae</taxon>
        <taxon>Gimesia</taxon>
    </lineage>
</organism>
<dbReference type="RefSeq" id="WP_145040737.1">
    <property type="nucleotide sequence ID" value="NZ_CP036347.1"/>
</dbReference>
<dbReference type="AlphaFoldDB" id="A0A517WD11"/>
<protein>
    <submittedName>
        <fullName evidence="1">Uncharacterized protein</fullName>
    </submittedName>
</protein>